<dbReference type="EnsemblMetazoa" id="CPIJ012780-RA">
    <property type="protein sequence ID" value="CPIJ012780-PA"/>
    <property type="gene ID" value="CPIJ012780"/>
</dbReference>
<dbReference type="KEGG" id="cqu:CpipJ_CPIJ012780"/>
<evidence type="ECO:0000313" key="3">
    <source>
        <dbReference type="Proteomes" id="UP000002320"/>
    </source>
</evidence>
<evidence type="ECO:0000313" key="2">
    <source>
        <dbReference type="EnsemblMetazoa" id="CPIJ012780-PA"/>
    </source>
</evidence>
<proteinExistence type="predicted"/>
<dbReference type="InParanoid" id="B0X027"/>
<dbReference type="VEuPathDB" id="VectorBase:CPIJ012780"/>
<name>B0X027_CULQU</name>
<accession>B0X027</accession>
<dbReference type="HOGENOM" id="CLU_2673543_0_0_1"/>
<protein>
    <submittedName>
        <fullName evidence="1 2">Uncharacterized protein</fullName>
    </submittedName>
</protein>
<organism>
    <name type="scientific">Culex quinquefasciatus</name>
    <name type="common">Southern house mosquito</name>
    <name type="synonym">Culex pungens</name>
    <dbReference type="NCBI Taxonomy" id="7176"/>
    <lineage>
        <taxon>Eukaryota</taxon>
        <taxon>Metazoa</taxon>
        <taxon>Ecdysozoa</taxon>
        <taxon>Arthropoda</taxon>
        <taxon>Hexapoda</taxon>
        <taxon>Insecta</taxon>
        <taxon>Pterygota</taxon>
        <taxon>Neoptera</taxon>
        <taxon>Endopterygota</taxon>
        <taxon>Diptera</taxon>
        <taxon>Nematocera</taxon>
        <taxon>Culicoidea</taxon>
        <taxon>Culicidae</taxon>
        <taxon>Culicinae</taxon>
        <taxon>Culicini</taxon>
        <taxon>Culex</taxon>
        <taxon>Culex</taxon>
    </lineage>
</organism>
<dbReference type="Proteomes" id="UP000002320">
    <property type="component" value="Unassembled WGS sequence"/>
</dbReference>
<gene>
    <name evidence="2" type="primary">6045685</name>
    <name evidence="1" type="ORF">CpipJ_CPIJ012780</name>
</gene>
<reference evidence="2" key="2">
    <citation type="submission" date="2021-02" db="UniProtKB">
        <authorList>
            <consortium name="EnsemblMetazoa"/>
        </authorList>
    </citation>
    <scope>IDENTIFICATION</scope>
    <source>
        <strain evidence="2">JHB</strain>
    </source>
</reference>
<sequence>MTTTLRGCKTRQEQEEIQERPQITTLISSLANYSNTIPAPTDPDAKPAPASARMVYTEHLLTQTIIVLEDDMNAL</sequence>
<dbReference type="eggNOG" id="KOG2082">
    <property type="taxonomic scope" value="Eukaryota"/>
</dbReference>
<evidence type="ECO:0000313" key="1">
    <source>
        <dbReference type="EMBL" id="EDS37902.1"/>
    </source>
</evidence>
<reference evidence="1" key="1">
    <citation type="submission" date="2007-03" db="EMBL/GenBank/DDBJ databases">
        <title>Annotation of Culex pipiens quinquefasciatus.</title>
        <authorList>
            <consortium name="The Broad Institute Genome Sequencing Platform"/>
            <person name="Atkinson P.W."/>
            <person name="Hemingway J."/>
            <person name="Christensen B.M."/>
            <person name="Higgs S."/>
            <person name="Kodira C."/>
            <person name="Hannick L."/>
            <person name="Megy K."/>
            <person name="O'Leary S."/>
            <person name="Pearson M."/>
            <person name="Haas B.J."/>
            <person name="Mauceli E."/>
            <person name="Wortman J.R."/>
            <person name="Lee N.H."/>
            <person name="Guigo R."/>
            <person name="Stanke M."/>
            <person name="Alvarado L."/>
            <person name="Amedeo P."/>
            <person name="Antoine C.H."/>
            <person name="Arensburger P."/>
            <person name="Bidwell S.L."/>
            <person name="Crawford M."/>
            <person name="Camaro F."/>
            <person name="Devon K."/>
            <person name="Engels R."/>
            <person name="Hammond M."/>
            <person name="Howarth C."/>
            <person name="Koehrsen M."/>
            <person name="Lawson D."/>
            <person name="Montgomery P."/>
            <person name="Nene V."/>
            <person name="Nusbaum C."/>
            <person name="Puiu D."/>
            <person name="Romero-Severson J."/>
            <person name="Severson D.W."/>
            <person name="Shumway M."/>
            <person name="Sisk P."/>
            <person name="Stolte C."/>
            <person name="Zeng Q."/>
            <person name="Eisenstadt E."/>
            <person name="Fraser-Liggett C."/>
            <person name="Strausberg R."/>
            <person name="Galagan J."/>
            <person name="Birren B."/>
            <person name="Collins F.H."/>
        </authorList>
    </citation>
    <scope>NUCLEOTIDE SEQUENCE [LARGE SCALE GENOMIC DNA]</scope>
    <source>
        <strain evidence="1">JHB</strain>
    </source>
</reference>
<dbReference type="AlphaFoldDB" id="B0X027"/>
<dbReference type="EMBL" id="DS232226">
    <property type="protein sequence ID" value="EDS37902.1"/>
    <property type="molecule type" value="Genomic_DNA"/>
</dbReference>
<keyword evidence="3" id="KW-1185">Reference proteome</keyword>